<proteinExistence type="predicted"/>
<dbReference type="Proteomes" id="UP000255469">
    <property type="component" value="Unassembled WGS sequence"/>
</dbReference>
<gene>
    <name evidence="1" type="ORF">NCTC13067_00725</name>
</gene>
<dbReference type="EMBL" id="UGTM01000001">
    <property type="protein sequence ID" value="SUB87063.1"/>
    <property type="molecule type" value="Genomic_DNA"/>
</dbReference>
<protein>
    <submittedName>
        <fullName evidence="1">Uncharacterized protein</fullName>
    </submittedName>
</protein>
<sequence length="31" mass="3454">MRLKEKSLPHKIKGDKAPTDFTGQIADVESI</sequence>
<name>A0A379E2X2_9BACT</name>
<accession>A0A379E2X2</accession>
<evidence type="ECO:0000313" key="1">
    <source>
        <dbReference type="EMBL" id="SUB87063.1"/>
    </source>
</evidence>
<dbReference type="AlphaFoldDB" id="A0A379E2X2"/>
<organism evidence="1 2">
    <name type="scientific">Prevotella denticola</name>
    <dbReference type="NCBI Taxonomy" id="28129"/>
    <lineage>
        <taxon>Bacteria</taxon>
        <taxon>Pseudomonadati</taxon>
        <taxon>Bacteroidota</taxon>
        <taxon>Bacteroidia</taxon>
        <taxon>Bacteroidales</taxon>
        <taxon>Prevotellaceae</taxon>
        <taxon>Prevotella</taxon>
    </lineage>
</organism>
<reference evidence="1 2" key="1">
    <citation type="submission" date="2018-06" db="EMBL/GenBank/DDBJ databases">
        <authorList>
            <consortium name="Pathogen Informatics"/>
            <person name="Doyle S."/>
        </authorList>
    </citation>
    <scope>NUCLEOTIDE SEQUENCE [LARGE SCALE GENOMIC DNA]</scope>
    <source>
        <strain evidence="1 2">NCTC13067</strain>
    </source>
</reference>
<evidence type="ECO:0000313" key="2">
    <source>
        <dbReference type="Proteomes" id="UP000255469"/>
    </source>
</evidence>